<name>A0A1J5RLZ3_9ZZZZ</name>
<dbReference type="InterPro" id="IPR006439">
    <property type="entry name" value="HAD-SF_hydro_IA"/>
</dbReference>
<evidence type="ECO:0000256" key="3">
    <source>
        <dbReference type="ARBA" id="ARBA00004818"/>
    </source>
</evidence>
<dbReference type="GO" id="GO:0005975">
    <property type="term" value="P:carbohydrate metabolic process"/>
    <property type="evidence" value="ECO:0007669"/>
    <property type="project" value="InterPro"/>
</dbReference>
<dbReference type="FunFam" id="3.40.50.1000:FF:000022">
    <property type="entry name" value="Phosphoglycolate phosphatase"/>
    <property type="match status" value="1"/>
</dbReference>
<dbReference type="EMBL" id="MLJW01000147">
    <property type="protein sequence ID" value="OIQ96530.1"/>
    <property type="molecule type" value="Genomic_DNA"/>
</dbReference>
<proteinExistence type="inferred from homology"/>
<dbReference type="InterPro" id="IPR036412">
    <property type="entry name" value="HAD-like_sf"/>
</dbReference>
<evidence type="ECO:0000256" key="8">
    <source>
        <dbReference type="ARBA" id="ARBA00022842"/>
    </source>
</evidence>
<comment type="catalytic activity">
    <reaction evidence="1">
        <text>2-phosphoglycolate + H2O = glycolate + phosphate</text>
        <dbReference type="Rhea" id="RHEA:14369"/>
        <dbReference type="ChEBI" id="CHEBI:15377"/>
        <dbReference type="ChEBI" id="CHEBI:29805"/>
        <dbReference type="ChEBI" id="CHEBI:43474"/>
        <dbReference type="ChEBI" id="CHEBI:58033"/>
        <dbReference type="EC" id="3.1.3.18"/>
    </reaction>
</comment>
<evidence type="ECO:0000256" key="4">
    <source>
        <dbReference type="ARBA" id="ARBA00006171"/>
    </source>
</evidence>
<dbReference type="HAMAP" id="MF_00495">
    <property type="entry name" value="GPH_hydrolase_bact"/>
    <property type="match status" value="1"/>
</dbReference>
<dbReference type="AlphaFoldDB" id="A0A1J5RLZ3"/>
<dbReference type="SFLD" id="SFLDG01135">
    <property type="entry name" value="C1.5.6:_HAD__Beta-PGM__Phospha"/>
    <property type="match status" value="1"/>
</dbReference>
<protein>
    <recommendedName>
        <fullName evidence="5">phosphoglycolate phosphatase</fullName>
        <ecNumber evidence="5">3.1.3.18</ecNumber>
    </recommendedName>
</protein>
<dbReference type="Gene3D" id="3.40.50.1000">
    <property type="entry name" value="HAD superfamily/HAD-like"/>
    <property type="match status" value="1"/>
</dbReference>
<dbReference type="NCBIfam" id="TIGR01549">
    <property type="entry name" value="HAD-SF-IA-v1"/>
    <property type="match status" value="1"/>
</dbReference>
<evidence type="ECO:0000256" key="1">
    <source>
        <dbReference type="ARBA" id="ARBA00000830"/>
    </source>
</evidence>
<dbReference type="Pfam" id="PF13419">
    <property type="entry name" value="HAD_2"/>
    <property type="match status" value="1"/>
</dbReference>
<comment type="caution">
    <text evidence="10">The sequence shown here is derived from an EMBL/GenBank/DDBJ whole genome shotgun (WGS) entry which is preliminary data.</text>
</comment>
<dbReference type="InterPro" id="IPR037512">
    <property type="entry name" value="PGPase_prok"/>
</dbReference>
<dbReference type="CDD" id="cd16417">
    <property type="entry name" value="HAD_PGPase"/>
    <property type="match status" value="1"/>
</dbReference>
<dbReference type="EC" id="3.1.3.18" evidence="5"/>
<comment type="pathway">
    <text evidence="3">Organic acid metabolism; glycolate biosynthesis; glycolate from 2-phosphoglycolate: step 1/1.</text>
</comment>
<dbReference type="SFLD" id="SFLDG01129">
    <property type="entry name" value="C1.5:_HAD__Beta-PGM__Phosphata"/>
    <property type="match status" value="1"/>
</dbReference>
<dbReference type="NCBIfam" id="TIGR01449">
    <property type="entry name" value="PGP_bact"/>
    <property type="match status" value="1"/>
</dbReference>
<accession>A0A1J5RLZ3</accession>
<evidence type="ECO:0000256" key="7">
    <source>
        <dbReference type="ARBA" id="ARBA00022801"/>
    </source>
</evidence>
<keyword evidence="6" id="KW-0479">Metal-binding</keyword>
<reference evidence="10" key="1">
    <citation type="submission" date="2016-10" db="EMBL/GenBank/DDBJ databases">
        <title>Sequence of Gallionella enrichment culture.</title>
        <authorList>
            <person name="Poehlein A."/>
            <person name="Muehling M."/>
            <person name="Daniel R."/>
        </authorList>
    </citation>
    <scope>NUCLEOTIDE SEQUENCE</scope>
</reference>
<dbReference type="InterPro" id="IPR023214">
    <property type="entry name" value="HAD_sf"/>
</dbReference>
<dbReference type="GO" id="GO:0005829">
    <property type="term" value="C:cytosol"/>
    <property type="evidence" value="ECO:0007669"/>
    <property type="project" value="TreeGrafter"/>
</dbReference>
<keyword evidence="8" id="KW-0460">Magnesium</keyword>
<dbReference type="InterPro" id="IPR050155">
    <property type="entry name" value="HAD-like_hydrolase_sf"/>
</dbReference>
<evidence type="ECO:0000313" key="10">
    <source>
        <dbReference type="EMBL" id="OIQ96530.1"/>
    </source>
</evidence>
<dbReference type="PANTHER" id="PTHR43434:SF1">
    <property type="entry name" value="PHOSPHOGLYCOLATE PHOSPHATASE"/>
    <property type="match status" value="1"/>
</dbReference>
<dbReference type="Gene3D" id="1.10.150.240">
    <property type="entry name" value="Putative phosphatase, domain 2"/>
    <property type="match status" value="1"/>
</dbReference>
<dbReference type="SFLD" id="SFLDS00003">
    <property type="entry name" value="Haloacid_Dehalogenase"/>
    <property type="match status" value="1"/>
</dbReference>
<gene>
    <name evidence="10" type="primary">cbbZP_2</name>
    <name evidence="10" type="ORF">GALL_214670</name>
</gene>
<dbReference type="NCBIfam" id="TIGR01509">
    <property type="entry name" value="HAD-SF-IA-v3"/>
    <property type="match status" value="1"/>
</dbReference>
<dbReference type="UniPathway" id="UPA00865">
    <property type="reaction ID" value="UER00834"/>
</dbReference>
<dbReference type="InterPro" id="IPR041492">
    <property type="entry name" value="HAD_2"/>
</dbReference>
<evidence type="ECO:0000256" key="5">
    <source>
        <dbReference type="ARBA" id="ARBA00013078"/>
    </source>
</evidence>
<dbReference type="InterPro" id="IPR023198">
    <property type="entry name" value="PGP-like_dom2"/>
</dbReference>
<organism evidence="10">
    <name type="scientific">mine drainage metagenome</name>
    <dbReference type="NCBI Taxonomy" id="410659"/>
    <lineage>
        <taxon>unclassified sequences</taxon>
        <taxon>metagenomes</taxon>
        <taxon>ecological metagenomes</taxon>
    </lineage>
</organism>
<keyword evidence="7 10" id="KW-0378">Hydrolase</keyword>
<dbReference type="NCBIfam" id="NF009695">
    <property type="entry name" value="PRK13222.1-2"/>
    <property type="match status" value="1"/>
</dbReference>
<evidence type="ECO:0000256" key="6">
    <source>
        <dbReference type="ARBA" id="ARBA00022723"/>
    </source>
</evidence>
<dbReference type="PANTHER" id="PTHR43434">
    <property type="entry name" value="PHOSPHOGLYCOLATE PHOSPHATASE"/>
    <property type="match status" value="1"/>
</dbReference>
<evidence type="ECO:0000256" key="2">
    <source>
        <dbReference type="ARBA" id="ARBA00001946"/>
    </source>
</evidence>
<evidence type="ECO:0000256" key="9">
    <source>
        <dbReference type="ARBA" id="ARBA00023277"/>
    </source>
</evidence>
<dbReference type="GO" id="GO:0046872">
    <property type="term" value="F:metal ion binding"/>
    <property type="evidence" value="ECO:0007669"/>
    <property type="project" value="UniProtKB-KW"/>
</dbReference>
<dbReference type="GO" id="GO:0008967">
    <property type="term" value="F:phosphoglycolate phosphatase activity"/>
    <property type="evidence" value="ECO:0007669"/>
    <property type="project" value="UniProtKB-EC"/>
</dbReference>
<sequence length="224" mass="23956">MKPQFTAIRSVTLDLDGTLLDTVPDLCAAANGMLGELGLPQRSANEIRDFVGRGIDNLVWRCLADAQSLPAEDRARAQTLFRRHYATTNGVASQPFPGVIEGLERFRKMGLKMAVITNKAAAFTEPLLVATGLNSYLEFAVSGDTLAQKKPHPLPLLHACERLGVPPGNNLHIGDSKHDAEAARAAGCPVFCVPYGYNEGCDVRELDCDAIVASIEAAAMLIAA</sequence>
<keyword evidence="9" id="KW-0119">Carbohydrate metabolism</keyword>
<dbReference type="SUPFAM" id="SSF56784">
    <property type="entry name" value="HAD-like"/>
    <property type="match status" value="1"/>
</dbReference>
<comment type="cofactor">
    <cofactor evidence="2">
        <name>Mg(2+)</name>
        <dbReference type="ChEBI" id="CHEBI:18420"/>
    </cofactor>
</comment>
<comment type="similarity">
    <text evidence="4">Belongs to the HAD-like hydrolase superfamily. CbbY/CbbZ/Gph/YieH family.</text>
</comment>
<dbReference type="GO" id="GO:0006281">
    <property type="term" value="P:DNA repair"/>
    <property type="evidence" value="ECO:0007669"/>
    <property type="project" value="TreeGrafter"/>
</dbReference>
<dbReference type="GO" id="GO:0046295">
    <property type="term" value="P:glycolate biosynthetic process"/>
    <property type="evidence" value="ECO:0007669"/>
    <property type="project" value="UniProtKB-UniPathway"/>
</dbReference>